<dbReference type="GO" id="GO:0005524">
    <property type="term" value="F:ATP binding"/>
    <property type="evidence" value="ECO:0007669"/>
    <property type="project" value="UniProtKB-KW"/>
</dbReference>
<organism evidence="6">
    <name type="scientific">marine sediment metagenome</name>
    <dbReference type="NCBI Taxonomy" id="412755"/>
    <lineage>
        <taxon>unclassified sequences</taxon>
        <taxon>metagenomes</taxon>
        <taxon>ecological metagenomes</taxon>
    </lineage>
</organism>
<dbReference type="InterPro" id="IPR027417">
    <property type="entry name" value="P-loop_NTPase"/>
</dbReference>
<evidence type="ECO:0000259" key="5">
    <source>
        <dbReference type="Pfam" id="PF18074"/>
    </source>
</evidence>
<dbReference type="SUPFAM" id="SSF52540">
    <property type="entry name" value="P-loop containing nucleoside triphosphate hydrolases"/>
    <property type="match status" value="1"/>
</dbReference>
<evidence type="ECO:0008006" key="7">
    <source>
        <dbReference type="Google" id="ProtNLM"/>
    </source>
</evidence>
<keyword evidence="1" id="KW-0547">Nucleotide-binding</keyword>
<evidence type="ECO:0000256" key="3">
    <source>
        <dbReference type="ARBA" id="ARBA00023125"/>
    </source>
</evidence>
<accession>X1KXY0</accession>
<dbReference type="GO" id="GO:0003677">
    <property type="term" value="F:DNA binding"/>
    <property type="evidence" value="ECO:0007669"/>
    <property type="project" value="UniProtKB-KW"/>
</dbReference>
<dbReference type="GO" id="GO:0006302">
    <property type="term" value="P:double-strand break repair"/>
    <property type="evidence" value="ECO:0007669"/>
    <property type="project" value="TreeGrafter"/>
</dbReference>
<dbReference type="GO" id="GO:0043138">
    <property type="term" value="F:3'-5' DNA helicase activity"/>
    <property type="evidence" value="ECO:0007669"/>
    <property type="project" value="TreeGrafter"/>
</dbReference>
<dbReference type="GO" id="GO:0006310">
    <property type="term" value="P:DNA recombination"/>
    <property type="evidence" value="ECO:0007669"/>
    <property type="project" value="TreeGrafter"/>
</dbReference>
<dbReference type="AlphaFoldDB" id="X1KXY0"/>
<dbReference type="Pfam" id="PF00271">
    <property type="entry name" value="Helicase_C"/>
    <property type="match status" value="1"/>
</dbReference>
<proteinExistence type="predicted"/>
<sequence length="210" mass="24256">HMESFFRFREGEADLLLGTQMVAKGFDLPKVTLVGVISSDTVLNFPDFRSQERTFQLLTQVAGRTGRGILGGEVVIQTYAPEHYAIKESQSHNYEGFYKKEIDIRKELNYPPFSRLTRIILSSMDEKKLNSSSHELARMIKKSIKQEKYTIEVLGPAPCPLSRLKGKYRYHILLKCKKPFLIQKILSQLKDIYRVKGLHVLYDIDPIDMM</sequence>
<dbReference type="EMBL" id="BARU01037314">
    <property type="protein sequence ID" value="GAH86833.1"/>
    <property type="molecule type" value="Genomic_DNA"/>
</dbReference>
<reference evidence="6" key="1">
    <citation type="journal article" date="2014" name="Front. Microbiol.">
        <title>High frequency of phylogenetically diverse reductive dehalogenase-homologous genes in deep subseafloor sedimentary metagenomes.</title>
        <authorList>
            <person name="Kawai M."/>
            <person name="Futagami T."/>
            <person name="Toyoda A."/>
            <person name="Takaki Y."/>
            <person name="Nishi S."/>
            <person name="Hori S."/>
            <person name="Arai W."/>
            <person name="Tsubouchi T."/>
            <person name="Morono Y."/>
            <person name="Uchiyama I."/>
            <person name="Ito T."/>
            <person name="Fujiyama A."/>
            <person name="Inagaki F."/>
            <person name="Takami H."/>
        </authorList>
    </citation>
    <scope>NUCLEOTIDE SEQUENCE</scope>
    <source>
        <strain evidence="6">Expedition CK06-06</strain>
    </source>
</reference>
<evidence type="ECO:0000256" key="1">
    <source>
        <dbReference type="ARBA" id="ARBA00022741"/>
    </source>
</evidence>
<evidence type="ECO:0000313" key="6">
    <source>
        <dbReference type="EMBL" id="GAH86833.1"/>
    </source>
</evidence>
<dbReference type="PANTHER" id="PTHR30580:SF0">
    <property type="entry name" value="PRIMOSOMAL PROTEIN N"/>
    <property type="match status" value="1"/>
</dbReference>
<dbReference type="GO" id="GO:0006270">
    <property type="term" value="P:DNA replication initiation"/>
    <property type="evidence" value="ECO:0007669"/>
    <property type="project" value="TreeGrafter"/>
</dbReference>
<protein>
    <recommendedName>
        <fullName evidence="7">Helicase C-terminal domain-containing protein</fullName>
    </recommendedName>
</protein>
<dbReference type="InterPro" id="IPR001650">
    <property type="entry name" value="Helicase_C-like"/>
</dbReference>
<dbReference type="Gene3D" id="3.40.50.300">
    <property type="entry name" value="P-loop containing nucleotide triphosphate hydrolases"/>
    <property type="match status" value="1"/>
</dbReference>
<name>X1KXY0_9ZZZZ</name>
<gene>
    <name evidence="6" type="ORF">S03H2_58171</name>
</gene>
<evidence type="ECO:0000256" key="2">
    <source>
        <dbReference type="ARBA" id="ARBA00022840"/>
    </source>
</evidence>
<evidence type="ECO:0000259" key="4">
    <source>
        <dbReference type="Pfam" id="PF00271"/>
    </source>
</evidence>
<feature type="domain" description="Helicase C-terminal" evidence="4">
    <location>
        <begin position="5"/>
        <end position="67"/>
    </location>
</feature>
<comment type="caution">
    <text evidence="6">The sequence shown here is derived from an EMBL/GenBank/DDBJ whole genome shotgun (WGS) entry which is preliminary data.</text>
</comment>
<dbReference type="Pfam" id="PF18074">
    <property type="entry name" value="PriA_C"/>
    <property type="match status" value="1"/>
</dbReference>
<feature type="domain" description="Primosomal protein N C-terminal" evidence="5">
    <location>
        <begin position="112"/>
        <end position="206"/>
    </location>
</feature>
<dbReference type="InterPro" id="IPR041236">
    <property type="entry name" value="PriA_C"/>
</dbReference>
<keyword evidence="2" id="KW-0067">ATP-binding</keyword>
<dbReference type="PANTHER" id="PTHR30580">
    <property type="entry name" value="PRIMOSOMAL PROTEIN N"/>
    <property type="match status" value="1"/>
</dbReference>
<feature type="non-terminal residue" evidence="6">
    <location>
        <position position="1"/>
    </location>
</feature>
<keyword evidence="3" id="KW-0238">DNA-binding</keyword>